<dbReference type="PANTHER" id="PTHR12224:SF0">
    <property type="entry name" value="BETA-1,4-MANNOSYL-GLYCOPROTEIN 4-BETA-N-ACETYLGLUCOSAMINYLTRANSFERASE"/>
    <property type="match status" value="1"/>
</dbReference>
<reference evidence="2 3" key="1">
    <citation type="submission" date="2024-06" db="EMBL/GenBank/DDBJ databases">
        <authorList>
            <person name="Kraege A."/>
            <person name="Thomma B."/>
        </authorList>
    </citation>
    <scope>NUCLEOTIDE SEQUENCE [LARGE SCALE GENOMIC DNA]</scope>
</reference>
<proteinExistence type="predicted"/>
<evidence type="ECO:0000256" key="1">
    <source>
        <dbReference type="SAM" id="SignalP"/>
    </source>
</evidence>
<keyword evidence="1" id="KW-0732">Signal</keyword>
<dbReference type="Proteomes" id="UP001497392">
    <property type="component" value="Unassembled WGS sequence"/>
</dbReference>
<organism evidence="2 3">
    <name type="scientific">Coccomyxa viridis</name>
    <dbReference type="NCBI Taxonomy" id="1274662"/>
    <lineage>
        <taxon>Eukaryota</taxon>
        <taxon>Viridiplantae</taxon>
        <taxon>Chlorophyta</taxon>
        <taxon>core chlorophytes</taxon>
        <taxon>Trebouxiophyceae</taxon>
        <taxon>Trebouxiophyceae incertae sedis</taxon>
        <taxon>Coccomyxaceae</taxon>
        <taxon>Coccomyxa</taxon>
    </lineage>
</organism>
<feature type="chain" id="PRO_5045750112" evidence="1">
    <location>
        <begin position="22"/>
        <end position="175"/>
    </location>
</feature>
<evidence type="ECO:0000313" key="2">
    <source>
        <dbReference type="EMBL" id="CAL5225163.1"/>
    </source>
</evidence>
<evidence type="ECO:0000313" key="3">
    <source>
        <dbReference type="Proteomes" id="UP001497392"/>
    </source>
</evidence>
<name>A0ABP1G405_9CHLO</name>
<feature type="signal peptide" evidence="1">
    <location>
        <begin position="1"/>
        <end position="21"/>
    </location>
</feature>
<sequence length="175" mass="19874">MRCASVALLFAFSALASLSRAAPGLRTPTWTEEELDQATQDLCREHGLPEATQKLQIYDAFMFNSELDMLEVQLLELYDFVDYCDRPKPLHYAENRQRFARFASKIIHVTLDKDPQDKARYRKWQRKVIEKMSGSAAMPRPSATAIWMSPSTGSAGRGSSCRSGVCHPRPWTGTW</sequence>
<dbReference type="EMBL" id="CAXHTA020000012">
    <property type="protein sequence ID" value="CAL5225163.1"/>
    <property type="molecule type" value="Genomic_DNA"/>
</dbReference>
<accession>A0ABP1G405</accession>
<gene>
    <name evidence="2" type="primary">g7944</name>
    <name evidence="2" type="ORF">VP750_LOCUS6822</name>
</gene>
<dbReference type="InterPro" id="IPR006813">
    <property type="entry name" value="Glyco_trans_17"/>
</dbReference>
<dbReference type="PANTHER" id="PTHR12224">
    <property type="entry name" value="BETA-1,4-MANNOSYL-GLYCOPROTEIN BETA-1,4-N-ACETYLGLUCOSAMINYL-TRANSFERASE"/>
    <property type="match status" value="1"/>
</dbReference>
<dbReference type="Pfam" id="PF04724">
    <property type="entry name" value="Glyco_transf_17"/>
    <property type="match status" value="1"/>
</dbReference>
<comment type="caution">
    <text evidence="2">The sequence shown here is derived from an EMBL/GenBank/DDBJ whole genome shotgun (WGS) entry which is preliminary data.</text>
</comment>
<keyword evidence="3" id="KW-1185">Reference proteome</keyword>
<protein>
    <submittedName>
        <fullName evidence="2">G7944 protein</fullName>
    </submittedName>
</protein>